<name>A0A4U0WTD2_9PEZI</name>
<sequence length="325" mass="36119">MPPKDKYTDPDLREEVKEEIHKGGKGGAPGQWSARKAQLMASEYKKRGGGYTTDKKDESQKHISQWTEEEWQTKDGSANAKQEDGTQKRYLPKNAWENMTEEEKKETDEKKLAESKEGKQHVGNTKKAKEARANANREKSGRFRKNKPAKADTESKGDKGVEEQDDVEADGAQEDAEEEVNDASDKPDQEPASADEEPNDEDDVKDANPGQKRGRGKAANGKSSTKKQKTNSGKEKQETTTGSKKQLKETPAPAASKDRLPKKGQKVHWHSLPGYLEGEVVEIVYEEKTVEGKKVKGAKDDPRIVMRSSASGKVAVHKPEAVFFE</sequence>
<feature type="compositionally biased region" description="Basic and acidic residues" evidence="1">
    <location>
        <begin position="149"/>
        <end position="162"/>
    </location>
</feature>
<gene>
    <name evidence="3" type="ORF">B0A49_10636</name>
</gene>
<dbReference type="Pfam" id="PF11160">
    <property type="entry name" value="Hva1_TUDOR"/>
    <property type="match status" value="1"/>
</dbReference>
<dbReference type="STRING" id="331657.A0A4U0WTD2"/>
<feature type="compositionally biased region" description="Basic and acidic residues" evidence="1">
    <location>
        <begin position="127"/>
        <end position="141"/>
    </location>
</feature>
<proteinExistence type="predicted"/>
<reference evidence="3 4" key="1">
    <citation type="submission" date="2017-03" db="EMBL/GenBank/DDBJ databases">
        <title>Genomes of endolithic fungi from Antarctica.</title>
        <authorList>
            <person name="Coleine C."/>
            <person name="Masonjones S."/>
            <person name="Stajich J.E."/>
        </authorList>
    </citation>
    <scope>NUCLEOTIDE SEQUENCE [LARGE SCALE GENOMIC DNA]</scope>
    <source>
        <strain evidence="3 4">CCFEE 5187</strain>
    </source>
</reference>
<evidence type="ECO:0000313" key="4">
    <source>
        <dbReference type="Proteomes" id="UP000308768"/>
    </source>
</evidence>
<feature type="compositionally biased region" description="Basic and acidic residues" evidence="1">
    <location>
        <begin position="101"/>
        <end position="120"/>
    </location>
</feature>
<feature type="compositionally biased region" description="Basic and acidic residues" evidence="1">
    <location>
        <begin position="1"/>
        <end position="22"/>
    </location>
</feature>
<organism evidence="3 4">
    <name type="scientific">Cryomyces minteri</name>
    <dbReference type="NCBI Taxonomy" id="331657"/>
    <lineage>
        <taxon>Eukaryota</taxon>
        <taxon>Fungi</taxon>
        <taxon>Dikarya</taxon>
        <taxon>Ascomycota</taxon>
        <taxon>Pezizomycotina</taxon>
        <taxon>Dothideomycetes</taxon>
        <taxon>Dothideomycetes incertae sedis</taxon>
        <taxon>Cryomyces</taxon>
    </lineage>
</organism>
<feature type="domain" description="Hypervirulence associated protein TUDOR" evidence="2">
    <location>
        <begin position="264"/>
        <end position="322"/>
    </location>
</feature>
<feature type="region of interest" description="Disordered" evidence="1">
    <location>
        <begin position="1"/>
        <end position="266"/>
    </location>
</feature>
<dbReference type="EMBL" id="NAJN01001203">
    <property type="protein sequence ID" value="TKA64935.1"/>
    <property type="molecule type" value="Genomic_DNA"/>
</dbReference>
<dbReference type="InterPro" id="IPR021331">
    <property type="entry name" value="Hva1_TUDOR"/>
</dbReference>
<keyword evidence="4" id="KW-1185">Reference proteome</keyword>
<dbReference type="Proteomes" id="UP000308768">
    <property type="component" value="Unassembled WGS sequence"/>
</dbReference>
<comment type="caution">
    <text evidence="3">The sequence shown here is derived from an EMBL/GenBank/DDBJ whole genome shotgun (WGS) entry which is preliminary data.</text>
</comment>
<evidence type="ECO:0000259" key="2">
    <source>
        <dbReference type="Pfam" id="PF11160"/>
    </source>
</evidence>
<protein>
    <recommendedName>
        <fullName evidence="2">Hypervirulence associated protein TUDOR domain-containing protein</fullName>
    </recommendedName>
</protein>
<evidence type="ECO:0000256" key="1">
    <source>
        <dbReference type="SAM" id="MobiDB-lite"/>
    </source>
</evidence>
<dbReference type="OrthoDB" id="3360421at2759"/>
<accession>A0A4U0WTD2</accession>
<feature type="compositionally biased region" description="Acidic residues" evidence="1">
    <location>
        <begin position="193"/>
        <end position="204"/>
    </location>
</feature>
<evidence type="ECO:0000313" key="3">
    <source>
        <dbReference type="EMBL" id="TKA64935.1"/>
    </source>
</evidence>
<feature type="compositionally biased region" description="Acidic residues" evidence="1">
    <location>
        <begin position="163"/>
        <end position="182"/>
    </location>
</feature>
<dbReference type="AlphaFoldDB" id="A0A4U0WTD2"/>